<protein>
    <recommendedName>
        <fullName evidence="4">DUF3054 domain-containing protein</fullName>
    </recommendedName>
</protein>
<evidence type="ECO:0000313" key="2">
    <source>
        <dbReference type="EMBL" id="OYO24354.1"/>
    </source>
</evidence>
<dbReference type="AlphaFoldDB" id="A0A255HDB3"/>
<reference evidence="2 3" key="1">
    <citation type="submission" date="2017-07" db="EMBL/GenBank/DDBJ databases">
        <title>Draft whole genome sequences of clinical Proprionibacteriaceae strains.</title>
        <authorList>
            <person name="Bernier A.-M."/>
            <person name="Bernard K."/>
            <person name="Domingo M.-C."/>
        </authorList>
    </citation>
    <scope>NUCLEOTIDE SEQUENCE [LARGE SCALE GENOMIC DNA]</scope>
    <source>
        <strain evidence="2 3">NML 130396</strain>
    </source>
</reference>
<dbReference type="Pfam" id="PF11255">
    <property type="entry name" value="DUF3054"/>
    <property type="match status" value="1"/>
</dbReference>
<keyword evidence="1" id="KW-0812">Transmembrane</keyword>
<sequence>MRVSHSQPVHPAGLANTAWPFLVGLLVGWLLSRSWRNTLTLYAAVGVWVCTVGLGLMIRRVTMTGQQPSFTMVASSVLAVFLLGWRLVAFLFLEVRRRQGPIPRTPVPG</sequence>
<keyword evidence="1" id="KW-1133">Transmembrane helix</keyword>
<dbReference type="EMBL" id="NMVQ01000004">
    <property type="protein sequence ID" value="OYO24354.1"/>
    <property type="molecule type" value="Genomic_DNA"/>
</dbReference>
<organism evidence="2 3">
    <name type="scientific">Enemella dayhoffiae</name>
    <dbReference type="NCBI Taxonomy" id="2016507"/>
    <lineage>
        <taxon>Bacteria</taxon>
        <taxon>Bacillati</taxon>
        <taxon>Actinomycetota</taxon>
        <taxon>Actinomycetes</taxon>
        <taxon>Propionibacteriales</taxon>
        <taxon>Propionibacteriaceae</taxon>
        <taxon>Enemella</taxon>
    </lineage>
</organism>
<evidence type="ECO:0000256" key="1">
    <source>
        <dbReference type="SAM" id="Phobius"/>
    </source>
</evidence>
<comment type="caution">
    <text evidence="2">The sequence shown here is derived from an EMBL/GenBank/DDBJ whole genome shotgun (WGS) entry which is preliminary data.</text>
</comment>
<proteinExistence type="predicted"/>
<dbReference type="InterPro" id="IPR021414">
    <property type="entry name" value="DUF3054"/>
</dbReference>
<gene>
    <name evidence="2" type="ORF">CGZ93_03905</name>
</gene>
<evidence type="ECO:0000313" key="3">
    <source>
        <dbReference type="Proteomes" id="UP000216311"/>
    </source>
</evidence>
<feature type="transmembrane region" description="Helical" evidence="1">
    <location>
        <begin position="39"/>
        <end position="58"/>
    </location>
</feature>
<accession>A0A255HDB3</accession>
<keyword evidence="3" id="KW-1185">Reference proteome</keyword>
<keyword evidence="1" id="KW-0472">Membrane</keyword>
<dbReference type="Proteomes" id="UP000216311">
    <property type="component" value="Unassembled WGS sequence"/>
</dbReference>
<feature type="transmembrane region" description="Helical" evidence="1">
    <location>
        <begin position="70"/>
        <end position="93"/>
    </location>
</feature>
<evidence type="ECO:0008006" key="4">
    <source>
        <dbReference type="Google" id="ProtNLM"/>
    </source>
</evidence>
<dbReference type="OrthoDB" id="3698172at2"/>
<feature type="transmembrane region" description="Helical" evidence="1">
    <location>
        <begin position="12"/>
        <end position="32"/>
    </location>
</feature>
<name>A0A255HDB3_9ACTN</name>